<keyword evidence="3" id="KW-0479">Metal-binding</keyword>
<keyword evidence="7" id="KW-1185">Reference proteome</keyword>
<evidence type="ECO:0000256" key="1">
    <source>
        <dbReference type="ARBA" id="ARBA00022448"/>
    </source>
</evidence>
<evidence type="ECO:0000256" key="4">
    <source>
        <dbReference type="ARBA" id="ARBA00023004"/>
    </source>
</evidence>
<proteinExistence type="inferred from homology"/>
<dbReference type="GO" id="GO:0005344">
    <property type="term" value="F:oxygen carrier activity"/>
    <property type="evidence" value="ECO:0007669"/>
    <property type="project" value="InterPro"/>
</dbReference>
<evidence type="ECO:0000313" key="7">
    <source>
        <dbReference type="Proteomes" id="UP000252707"/>
    </source>
</evidence>
<dbReference type="PANTHER" id="PTHR47366:SF1">
    <property type="entry name" value="TWO-ON-TWO HEMOGLOBIN-3"/>
    <property type="match status" value="1"/>
</dbReference>
<dbReference type="PANTHER" id="PTHR47366">
    <property type="entry name" value="TWO-ON-TWO HEMOGLOBIN-3"/>
    <property type="match status" value="1"/>
</dbReference>
<organism evidence="6 7">
    <name type="scientific">Thioalbus denitrificans</name>
    <dbReference type="NCBI Taxonomy" id="547122"/>
    <lineage>
        <taxon>Bacteria</taxon>
        <taxon>Pseudomonadati</taxon>
        <taxon>Pseudomonadota</taxon>
        <taxon>Gammaproteobacteria</taxon>
        <taxon>Chromatiales</taxon>
        <taxon>Ectothiorhodospiraceae</taxon>
        <taxon>Thioalbus</taxon>
    </lineage>
</organism>
<comment type="similarity">
    <text evidence="5">Belongs to the truncated hemoglobin family. Group II subfamily.</text>
</comment>
<keyword evidence="1" id="KW-0813">Transport</keyword>
<dbReference type="EMBL" id="QPJY01000001">
    <property type="protein sequence ID" value="RCX32908.1"/>
    <property type="molecule type" value="Genomic_DNA"/>
</dbReference>
<sequence length="147" mass="16911">MMSPYEQLGGEEGVKALVDRFYELMDTLPAVRELRAMHAKSLDQARDKLALFLSGWLGGPNQHQEPHGQTRLRARHLPFAIGDREREQWMLCMNRALEDQQVPKPLRGTLSEAFQKMADHMQNEYLSQKLERMARHPEAAGTRTGEK</sequence>
<dbReference type="GO" id="GO:0019825">
    <property type="term" value="F:oxygen binding"/>
    <property type="evidence" value="ECO:0007669"/>
    <property type="project" value="InterPro"/>
</dbReference>
<keyword evidence="4" id="KW-0408">Iron</keyword>
<comment type="caution">
    <text evidence="6">The sequence shown here is derived from an EMBL/GenBank/DDBJ whole genome shotgun (WGS) entry which is preliminary data.</text>
</comment>
<keyword evidence="2" id="KW-0349">Heme</keyword>
<dbReference type="InterPro" id="IPR012292">
    <property type="entry name" value="Globin/Proto"/>
</dbReference>
<dbReference type="InterPro" id="IPR009050">
    <property type="entry name" value="Globin-like_sf"/>
</dbReference>
<dbReference type="InterPro" id="IPR044203">
    <property type="entry name" value="GlbO/GLB3-like"/>
</dbReference>
<evidence type="ECO:0000256" key="3">
    <source>
        <dbReference type="ARBA" id="ARBA00022723"/>
    </source>
</evidence>
<dbReference type="GO" id="GO:0046872">
    <property type="term" value="F:metal ion binding"/>
    <property type="evidence" value="ECO:0007669"/>
    <property type="project" value="UniProtKB-KW"/>
</dbReference>
<dbReference type="SUPFAM" id="SSF46458">
    <property type="entry name" value="Globin-like"/>
    <property type="match status" value="1"/>
</dbReference>
<protein>
    <submittedName>
        <fullName evidence="6">Hemoglobin</fullName>
    </submittedName>
</protein>
<dbReference type="CDD" id="cd14773">
    <property type="entry name" value="TrHb2_PhHbO-like_O"/>
    <property type="match status" value="1"/>
</dbReference>
<dbReference type="Pfam" id="PF01152">
    <property type="entry name" value="Bac_globin"/>
    <property type="match status" value="1"/>
</dbReference>
<dbReference type="Proteomes" id="UP000252707">
    <property type="component" value="Unassembled WGS sequence"/>
</dbReference>
<evidence type="ECO:0000313" key="6">
    <source>
        <dbReference type="EMBL" id="RCX32908.1"/>
    </source>
</evidence>
<accession>A0A369CHZ8</accession>
<dbReference type="GO" id="GO:0020037">
    <property type="term" value="F:heme binding"/>
    <property type="evidence" value="ECO:0007669"/>
    <property type="project" value="InterPro"/>
</dbReference>
<evidence type="ECO:0000256" key="2">
    <source>
        <dbReference type="ARBA" id="ARBA00022617"/>
    </source>
</evidence>
<gene>
    <name evidence="6" type="ORF">DFQ59_101206</name>
</gene>
<reference evidence="6 7" key="1">
    <citation type="submission" date="2018-07" db="EMBL/GenBank/DDBJ databases">
        <title>Genomic Encyclopedia of Type Strains, Phase IV (KMG-IV): sequencing the most valuable type-strain genomes for metagenomic binning, comparative biology and taxonomic classification.</title>
        <authorList>
            <person name="Goeker M."/>
        </authorList>
    </citation>
    <scope>NUCLEOTIDE SEQUENCE [LARGE SCALE GENOMIC DNA]</scope>
    <source>
        <strain evidence="6 7">DSM 26407</strain>
    </source>
</reference>
<dbReference type="AlphaFoldDB" id="A0A369CHZ8"/>
<dbReference type="RefSeq" id="WP_114277806.1">
    <property type="nucleotide sequence ID" value="NZ_QPJY01000001.1"/>
</dbReference>
<evidence type="ECO:0000256" key="5">
    <source>
        <dbReference type="ARBA" id="ARBA00034496"/>
    </source>
</evidence>
<dbReference type="InterPro" id="IPR001486">
    <property type="entry name" value="Hemoglobin_trunc"/>
</dbReference>
<dbReference type="OrthoDB" id="9790913at2"/>
<dbReference type="Gene3D" id="1.10.490.10">
    <property type="entry name" value="Globins"/>
    <property type="match status" value="1"/>
</dbReference>
<name>A0A369CHZ8_9GAMM</name>